<dbReference type="EMBL" id="CAAALY010012364">
    <property type="protein sequence ID" value="VEL11628.1"/>
    <property type="molecule type" value="Genomic_DNA"/>
</dbReference>
<evidence type="ECO:0000313" key="2">
    <source>
        <dbReference type="Proteomes" id="UP000784294"/>
    </source>
</evidence>
<reference evidence="1" key="1">
    <citation type="submission" date="2018-11" db="EMBL/GenBank/DDBJ databases">
        <authorList>
            <consortium name="Pathogen Informatics"/>
        </authorList>
    </citation>
    <scope>NUCLEOTIDE SEQUENCE</scope>
</reference>
<comment type="caution">
    <text evidence="1">The sequence shown here is derived from an EMBL/GenBank/DDBJ whole genome shotgun (WGS) entry which is preliminary data.</text>
</comment>
<protein>
    <submittedName>
        <fullName evidence="1">Uncharacterized protein</fullName>
    </submittedName>
</protein>
<keyword evidence="2" id="KW-1185">Reference proteome</keyword>
<organism evidence="1 2">
    <name type="scientific">Protopolystoma xenopodis</name>
    <dbReference type="NCBI Taxonomy" id="117903"/>
    <lineage>
        <taxon>Eukaryota</taxon>
        <taxon>Metazoa</taxon>
        <taxon>Spiralia</taxon>
        <taxon>Lophotrochozoa</taxon>
        <taxon>Platyhelminthes</taxon>
        <taxon>Monogenea</taxon>
        <taxon>Polyopisthocotylea</taxon>
        <taxon>Polystomatidea</taxon>
        <taxon>Polystomatidae</taxon>
        <taxon>Protopolystoma</taxon>
    </lineage>
</organism>
<dbReference type="AlphaFoldDB" id="A0A3S5A0F8"/>
<accession>A0A3S5A0F8</accession>
<name>A0A3S5A0F8_9PLAT</name>
<proteinExistence type="predicted"/>
<dbReference type="Proteomes" id="UP000784294">
    <property type="component" value="Unassembled WGS sequence"/>
</dbReference>
<gene>
    <name evidence="1" type="ORF">PXEA_LOCUS5068</name>
</gene>
<evidence type="ECO:0000313" key="1">
    <source>
        <dbReference type="EMBL" id="VEL11628.1"/>
    </source>
</evidence>
<sequence length="57" mass="6399">MLFFIEVGRPGPELFKFRPLCAFRPRSRRTVAISKLFNSSSRAKYCGDALMTGSGNL</sequence>